<name>A0A166A2N0_DAUCS</name>
<dbReference type="OrthoDB" id="637682at2759"/>
<dbReference type="InterPro" id="IPR038538">
    <property type="entry name" value="MTERF_sf"/>
</dbReference>
<reference evidence="4" key="2">
    <citation type="submission" date="2022-03" db="EMBL/GenBank/DDBJ databases">
        <title>Draft title - Genomic analysis of global carrot germplasm unveils the trajectory of domestication and the origin of high carotenoid orange carrot.</title>
        <authorList>
            <person name="Iorizzo M."/>
            <person name="Ellison S."/>
            <person name="Senalik D."/>
            <person name="Macko-Podgorni A."/>
            <person name="Grzebelus D."/>
            <person name="Bostan H."/>
            <person name="Rolling W."/>
            <person name="Curaba J."/>
            <person name="Simon P."/>
        </authorList>
    </citation>
    <scope>NUCLEOTIDE SEQUENCE</scope>
    <source>
        <tissue evidence="4">Leaf</tissue>
    </source>
</reference>
<keyword evidence="2" id="KW-0804">Transcription</keyword>
<proteinExistence type="inferred from homology"/>
<dbReference type="Gramene" id="KZN00672">
    <property type="protein sequence ID" value="KZN00672"/>
    <property type="gene ID" value="DCAR_009426"/>
</dbReference>
<dbReference type="Proteomes" id="UP000077755">
    <property type="component" value="Chromosome 3"/>
</dbReference>
<protein>
    <submittedName>
        <fullName evidence="4">Uncharacterized protein</fullName>
    </submittedName>
</protein>
<organism evidence="4 5">
    <name type="scientific">Daucus carota subsp. sativus</name>
    <name type="common">Carrot</name>
    <dbReference type="NCBI Taxonomy" id="79200"/>
    <lineage>
        <taxon>Eukaryota</taxon>
        <taxon>Viridiplantae</taxon>
        <taxon>Streptophyta</taxon>
        <taxon>Embryophyta</taxon>
        <taxon>Tracheophyta</taxon>
        <taxon>Spermatophyta</taxon>
        <taxon>Magnoliopsida</taxon>
        <taxon>eudicotyledons</taxon>
        <taxon>Gunneridae</taxon>
        <taxon>Pentapetalae</taxon>
        <taxon>asterids</taxon>
        <taxon>campanulids</taxon>
        <taxon>Apiales</taxon>
        <taxon>Apiaceae</taxon>
        <taxon>Apioideae</taxon>
        <taxon>Scandiceae</taxon>
        <taxon>Daucinae</taxon>
        <taxon>Daucus</taxon>
        <taxon>Daucus sect. Daucus</taxon>
    </lineage>
</organism>
<dbReference type="Gene3D" id="1.25.70.10">
    <property type="entry name" value="Transcription termination factor 3, mitochondrial"/>
    <property type="match status" value="1"/>
</dbReference>
<gene>
    <name evidence="4" type="ORF">DCAR_0310654</name>
</gene>
<dbReference type="OMA" id="IVAPKHE"/>
<sequence>MLNRRFTCQIHQLIHHCKPTFFNFFPLRTYRNKSPTGINSETYRKKSPTGINPEVIDYLTLSLGFSSPQALSLCQRTPRLKTLENPRSVVYFLKSLGFSDTQIRCSVNTAPQILNAHIDKTLKPKIKLFQDLGLQDYDLGEFFSKNSALLNSSLERRLIPGVDFLKKLLLSDKDLLLVINRGKRILGKDPEKVLKANSEYLMECGIVGKQLSMLLRRQPRLFLMKLGDLKKLVARAVYMGASVESKMFVYTIQTLYCMSNDTLMGKFQLFYEFGFSKVDCADMFRRMPNVFKTSHEKLKFGLSFFLNTAKLKKTVLVNHPFILMSSMENRVIPRHKVLEILMSKKLLKQQPSFIAVLYLSEDVFLDKFISKFPSYADELLAAYKGHLLESLEEKETESIT</sequence>
<dbReference type="GO" id="GO:0006353">
    <property type="term" value="P:DNA-templated transcription termination"/>
    <property type="evidence" value="ECO:0007669"/>
    <property type="project" value="UniProtKB-KW"/>
</dbReference>
<dbReference type="GO" id="GO:0003676">
    <property type="term" value="F:nucleic acid binding"/>
    <property type="evidence" value="ECO:0007669"/>
    <property type="project" value="InterPro"/>
</dbReference>
<keyword evidence="2" id="KW-0805">Transcription regulation</keyword>
<keyword evidence="3" id="KW-0809">Transit peptide</keyword>
<comment type="similarity">
    <text evidence="1">Belongs to the mTERF family.</text>
</comment>
<evidence type="ECO:0000256" key="2">
    <source>
        <dbReference type="ARBA" id="ARBA00022472"/>
    </source>
</evidence>
<dbReference type="FunFam" id="1.25.70.10:FF:000001">
    <property type="entry name" value="Mitochondrial transcription termination factor-like"/>
    <property type="match status" value="1"/>
</dbReference>
<evidence type="ECO:0000313" key="4">
    <source>
        <dbReference type="EMBL" id="WOG91405.1"/>
    </source>
</evidence>
<dbReference type="PANTHER" id="PTHR13068:SF173">
    <property type="entry name" value="EMB|CAB62602.1"/>
    <property type="match status" value="1"/>
</dbReference>
<dbReference type="InterPro" id="IPR003690">
    <property type="entry name" value="MTERF"/>
</dbReference>
<dbReference type="Pfam" id="PF02536">
    <property type="entry name" value="mTERF"/>
    <property type="match status" value="2"/>
</dbReference>
<dbReference type="KEGG" id="dcr:108211464"/>
<evidence type="ECO:0000256" key="1">
    <source>
        <dbReference type="ARBA" id="ARBA00007692"/>
    </source>
</evidence>
<evidence type="ECO:0000256" key="3">
    <source>
        <dbReference type="ARBA" id="ARBA00022946"/>
    </source>
</evidence>
<accession>A0A166A2N0</accession>
<reference evidence="4" key="1">
    <citation type="journal article" date="2016" name="Nat. Genet.">
        <title>A high-quality carrot genome assembly provides new insights into carotenoid accumulation and asterid genome evolution.</title>
        <authorList>
            <person name="Iorizzo M."/>
            <person name="Ellison S."/>
            <person name="Senalik D."/>
            <person name="Zeng P."/>
            <person name="Satapoomin P."/>
            <person name="Huang J."/>
            <person name="Bowman M."/>
            <person name="Iovene M."/>
            <person name="Sanseverino W."/>
            <person name="Cavagnaro P."/>
            <person name="Yildiz M."/>
            <person name="Macko-Podgorni A."/>
            <person name="Moranska E."/>
            <person name="Grzebelus E."/>
            <person name="Grzebelus D."/>
            <person name="Ashrafi H."/>
            <person name="Zheng Z."/>
            <person name="Cheng S."/>
            <person name="Spooner D."/>
            <person name="Van Deynze A."/>
            <person name="Simon P."/>
        </authorList>
    </citation>
    <scope>NUCLEOTIDE SEQUENCE</scope>
    <source>
        <tissue evidence="4">Leaf</tissue>
    </source>
</reference>
<dbReference type="AlphaFoldDB" id="A0A166A2N0"/>
<keyword evidence="2" id="KW-0806">Transcription termination</keyword>
<dbReference type="SMART" id="SM00733">
    <property type="entry name" value="Mterf"/>
    <property type="match status" value="8"/>
</dbReference>
<evidence type="ECO:0000313" key="5">
    <source>
        <dbReference type="Proteomes" id="UP000077755"/>
    </source>
</evidence>
<keyword evidence="5" id="KW-1185">Reference proteome</keyword>
<dbReference type="PANTHER" id="PTHR13068">
    <property type="entry name" value="CGI-12 PROTEIN-RELATED"/>
    <property type="match status" value="1"/>
</dbReference>
<dbReference type="EMBL" id="CP093345">
    <property type="protein sequence ID" value="WOG91405.1"/>
    <property type="molecule type" value="Genomic_DNA"/>
</dbReference>